<dbReference type="EMBL" id="FOMX01000043">
    <property type="protein sequence ID" value="SFF29336.1"/>
    <property type="molecule type" value="Genomic_DNA"/>
</dbReference>
<keyword evidence="2" id="KW-1185">Reference proteome</keyword>
<dbReference type="AlphaFoldDB" id="A0A1I2HKP0"/>
<gene>
    <name evidence="1" type="ORF">SAMN02745121_07975</name>
</gene>
<proteinExistence type="predicted"/>
<reference evidence="2" key="1">
    <citation type="submission" date="2016-10" db="EMBL/GenBank/DDBJ databases">
        <authorList>
            <person name="Varghese N."/>
            <person name="Submissions S."/>
        </authorList>
    </citation>
    <scope>NUCLEOTIDE SEQUENCE [LARGE SCALE GENOMIC DNA]</scope>
    <source>
        <strain evidence="2">ATCC 25963</strain>
    </source>
</reference>
<evidence type="ECO:0000313" key="2">
    <source>
        <dbReference type="Proteomes" id="UP000199400"/>
    </source>
</evidence>
<evidence type="ECO:0000313" key="1">
    <source>
        <dbReference type="EMBL" id="SFF29336.1"/>
    </source>
</evidence>
<dbReference type="RefSeq" id="WP_170136276.1">
    <property type="nucleotide sequence ID" value="NZ_FOMX01000043.1"/>
</dbReference>
<sequence>MKNSAALENPLGPAQTRLRRARELLAAEVEQVRGTSGAADQRADFDARAASIRASL</sequence>
<dbReference type="Proteomes" id="UP000199400">
    <property type="component" value="Unassembled WGS sequence"/>
</dbReference>
<protein>
    <submittedName>
        <fullName evidence="1">Uncharacterized protein</fullName>
    </submittedName>
</protein>
<accession>A0A1I2HKP0</accession>
<name>A0A1I2HKP0_9BACT</name>
<organism evidence="1 2">
    <name type="scientific">Nannocystis exedens</name>
    <dbReference type="NCBI Taxonomy" id="54"/>
    <lineage>
        <taxon>Bacteria</taxon>
        <taxon>Pseudomonadati</taxon>
        <taxon>Myxococcota</taxon>
        <taxon>Polyangia</taxon>
        <taxon>Nannocystales</taxon>
        <taxon>Nannocystaceae</taxon>
        <taxon>Nannocystis</taxon>
    </lineage>
</organism>